<accession>A0ABV5ZFB8</accession>
<keyword evidence="3" id="KW-1185">Reference proteome</keyword>
<feature type="coiled-coil region" evidence="1">
    <location>
        <begin position="10"/>
        <end position="53"/>
    </location>
</feature>
<dbReference type="RefSeq" id="WP_027312821.1">
    <property type="nucleotide sequence ID" value="NZ_JBHLZN010000007.1"/>
</dbReference>
<dbReference type="EMBL" id="JBHLZN010000007">
    <property type="protein sequence ID" value="MFB9887988.1"/>
    <property type="molecule type" value="Genomic_DNA"/>
</dbReference>
<proteinExistence type="predicted"/>
<gene>
    <name evidence="2" type="ORF">ACFFLH_16350</name>
</gene>
<dbReference type="Proteomes" id="UP001589628">
    <property type="component" value="Unassembled WGS sequence"/>
</dbReference>
<comment type="caution">
    <text evidence="2">The sequence shown here is derived from an EMBL/GenBank/DDBJ whole genome shotgun (WGS) entry which is preliminary data.</text>
</comment>
<evidence type="ECO:0000313" key="3">
    <source>
        <dbReference type="Proteomes" id="UP001589628"/>
    </source>
</evidence>
<evidence type="ECO:0000256" key="1">
    <source>
        <dbReference type="SAM" id="Coils"/>
    </source>
</evidence>
<sequence>MSLFVELDRMDELNDKIHNLNRIIAMVNTTEISEELSKELDDAYQELDQAYKRIFTTSRTRSQ</sequence>
<protein>
    <submittedName>
        <fullName evidence="2">Uncharacterized protein</fullName>
    </submittedName>
</protein>
<evidence type="ECO:0000313" key="2">
    <source>
        <dbReference type="EMBL" id="MFB9887988.1"/>
    </source>
</evidence>
<reference evidence="2 3" key="1">
    <citation type="submission" date="2024-09" db="EMBL/GenBank/DDBJ databases">
        <authorList>
            <person name="Sun Q."/>
            <person name="Mori K."/>
        </authorList>
    </citation>
    <scope>NUCLEOTIDE SEQUENCE [LARGE SCALE GENOMIC DNA]</scope>
    <source>
        <strain evidence="2 3">ATCC 51285</strain>
    </source>
</reference>
<name>A0ABV5ZFB8_9GAMM</name>
<organism evidence="2 3">
    <name type="scientific">Balneatrix alpica</name>
    <dbReference type="NCBI Taxonomy" id="75684"/>
    <lineage>
        <taxon>Bacteria</taxon>
        <taxon>Pseudomonadati</taxon>
        <taxon>Pseudomonadota</taxon>
        <taxon>Gammaproteobacteria</taxon>
        <taxon>Oceanospirillales</taxon>
        <taxon>Balneatrichaceae</taxon>
        <taxon>Balneatrix</taxon>
    </lineage>
</organism>
<keyword evidence="1" id="KW-0175">Coiled coil</keyword>